<sequence length="208" mass="22798">MSLRALLAEVDPGWLEDAGAPLDAALAARARDSALGRRLLASWLAGGPAASLLAPDPARVPGDIRKRWPRPRLDALCRDLGLLAHAPPIRAEVRREPVRRLKAALGHSYMLALDRTVWEGTLPPERLQALGASFNTALAATMARDDPAPLFAIFDRQGRAELRAWARRRDPALADWSGLLHPPAEQLPPYLPEKPVLRVYTHHEARAA</sequence>
<dbReference type="Proteomes" id="UP000599009">
    <property type="component" value="Unassembled WGS sequence"/>
</dbReference>
<protein>
    <submittedName>
        <fullName evidence="1">Uncharacterized protein</fullName>
    </submittedName>
</protein>
<accession>A0ABQ2E670</accession>
<dbReference type="RefSeq" id="WP_132985901.1">
    <property type="nucleotide sequence ID" value="NZ_BMME01000001.1"/>
</dbReference>
<gene>
    <name evidence="1" type="ORF">GCM10011394_01300</name>
</gene>
<organism evidence="1 2">
    <name type="scientific">Luteimonas terricola</name>
    <dbReference type="NCBI Taxonomy" id="645597"/>
    <lineage>
        <taxon>Bacteria</taxon>
        <taxon>Pseudomonadati</taxon>
        <taxon>Pseudomonadota</taxon>
        <taxon>Gammaproteobacteria</taxon>
        <taxon>Lysobacterales</taxon>
        <taxon>Lysobacteraceae</taxon>
        <taxon>Luteimonas</taxon>
    </lineage>
</organism>
<dbReference type="EMBL" id="BMME01000001">
    <property type="protein sequence ID" value="GGJ96267.1"/>
    <property type="molecule type" value="Genomic_DNA"/>
</dbReference>
<name>A0ABQ2E670_9GAMM</name>
<proteinExistence type="predicted"/>
<reference evidence="2" key="1">
    <citation type="journal article" date="2019" name="Int. J. Syst. Evol. Microbiol.">
        <title>The Global Catalogue of Microorganisms (GCM) 10K type strain sequencing project: providing services to taxonomists for standard genome sequencing and annotation.</title>
        <authorList>
            <consortium name="The Broad Institute Genomics Platform"/>
            <consortium name="The Broad Institute Genome Sequencing Center for Infectious Disease"/>
            <person name="Wu L."/>
            <person name="Ma J."/>
        </authorList>
    </citation>
    <scope>NUCLEOTIDE SEQUENCE [LARGE SCALE GENOMIC DNA]</scope>
    <source>
        <strain evidence="2">CGMCC 1.8985</strain>
    </source>
</reference>
<comment type="caution">
    <text evidence="1">The sequence shown here is derived from an EMBL/GenBank/DDBJ whole genome shotgun (WGS) entry which is preliminary data.</text>
</comment>
<keyword evidence="2" id="KW-1185">Reference proteome</keyword>
<evidence type="ECO:0000313" key="1">
    <source>
        <dbReference type="EMBL" id="GGJ96267.1"/>
    </source>
</evidence>
<evidence type="ECO:0000313" key="2">
    <source>
        <dbReference type="Proteomes" id="UP000599009"/>
    </source>
</evidence>